<sequence>MRNALWPEEGVAGHRDEARAMLEVGGGQVAFVALDLADRPIGFVEAVLRHDYVNGCDSSPVAFVEGLYVEPAHRGEAVARALVAAVEQWGGGQGCTELASDADITNLASHAFYRAIGFEETERVVYFRKRIG</sequence>
<dbReference type="PANTHER" id="PTHR43877">
    <property type="entry name" value="AMINOALKYLPHOSPHONATE N-ACETYLTRANSFERASE-RELATED-RELATED"/>
    <property type="match status" value="1"/>
</dbReference>
<dbReference type="PIRSF" id="PIRSF000452">
    <property type="entry name" value="6-N-acetyltransf"/>
    <property type="match status" value="1"/>
</dbReference>
<dbReference type="EC" id="2.3.1.82" evidence="2"/>
<name>T0IZC6_9SPHN</name>
<keyword evidence="11" id="KW-1185">Reference proteome</keyword>
<protein>
    <recommendedName>
        <fullName evidence="3">Aminoglycoside N(6')-acetyltransferase type 1</fullName>
        <ecNumber evidence="2">2.3.1.82</ecNumber>
    </recommendedName>
    <alternativeName>
        <fullName evidence="7">Aminoglycoside resistance protein</fullName>
    </alternativeName>
</protein>
<dbReference type="GO" id="GO:0047663">
    <property type="term" value="F:aminoglycoside 6'-N-acetyltransferase activity"/>
    <property type="evidence" value="ECO:0007669"/>
    <property type="project" value="UniProtKB-EC"/>
</dbReference>
<dbReference type="SUPFAM" id="SSF55729">
    <property type="entry name" value="Acyl-CoA N-acyltransferases (Nat)"/>
    <property type="match status" value="1"/>
</dbReference>
<dbReference type="STRING" id="1346791.M529_00485"/>
<dbReference type="eggNOG" id="COG0456">
    <property type="taxonomic scope" value="Bacteria"/>
</dbReference>
<evidence type="ECO:0000256" key="6">
    <source>
        <dbReference type="ARBA" id="ARBA00023315"/>
    </source>
</evidence>
<comment type="subunit">
    <text evidence="1">Homodimer.</text>
</comment>
<dbReference type="GO" id="GO:0046677">
    <property type="term" value="P:response to antibiotic"/>
    <property type="evidence" value="ECO:0007669"/>
    <property type="project" value="UniProtKB-KW"/>
</dbReference>
<evidence type="ECO:0000256" key="5">
    <source>
        <dbReference type="ARBA" id="ARBA00023251"/>
    </source>
</evidence>
<evidence type="ECO:0000256" key="8">
    <source>
        <dbReference type="ARBA" id="ARBA00048923"/>
    </source>
</evidence>
<evidence type="ECO:0000256" key="7">
    <source>
        <dbReference type="ARBA" id="ARBA00029660"/>
    </source>
</evidence>
<dbReference type="InterPro" id="IPR050832">
    <property type="entry name" value="Bact_Acetyltransf"/>
</dbReference>
<evidence type="ECO:0000256" key="2">
    <source>
        <dbReference type="ARBA" id="ARBA00012888"/>
    </source>
</evidence>
<dbReference type="AlphaFoldDB" id="T0IZC6"/>
<organism evidence="10 11">
    <name type="scientific">Sphingobium ummariense RL-3</name>
    <dbReference type="NCBI Taxonomy" id="1346791"/>
    <lineage>
        <taxon>Bacteria</taxon>
        <taxon>Pseudomonadati</taxon>
        <taxon>Pseudomonadota</taxon>
        <taxon>Alphaproteobacteria</taxon>
        <taxon>Sphingomonadales</taxon>
        <taxon>Sphingomonadaceae</taxon>
        <taxon>Sphingobium</taxon>
    </lineage>
</organism>
<comment type="caution">
    <text evidence="10">The sequence shown here is derived from an EMBL/GenBank/DDBJ whole genome shotgun (WGS) entry which is preliminary data.</text>
</comment>
<evidence type="ECO:0000256" key="3">
    <source>
        <dbReference type="ARBA" id="ARBA00017677"/>
    </source>
</evidence>
<comment type="catalytic activity">
    <reaction evidence="8">
        <text>kanamycin B + acetyl-CoA = N(6')-acetylkanamycin B + CoA + H(+)</text>
        <dbReference type="Rhea" id="RHEA:16449"/>
        <dbReference type="ChEBI" id="CHEBI:15378"/>
        <dbReference type="ChEBI" id="CHEBI:57287"/>
        <dbReference type="ChEBI" id="CHEBI:57288"/>
        <dbReference type="ChEBI" id="CHEBI:58390"/>
        <dbReference type="ChEBI" id="CHEBI:58549"/>
        <dbReference type="EC" id="2.3.1.82"/>
    </reaction>
</comment>
<feature type="domain" description="N-acetyltransferase" evidence="9">
    <location>
        <begin position="1"/>
        <end position="132"/>
    </location>
</feature>
<evidence type="ECO:0000313" key="10">
    <source>
        <dbReference type="EMBL" id="EQB34125.1"/>
    </source>
</evidence>
<gene>
    <name evidence="10" type="ORF">M529_00485</name>
</gene>
<dbReference type="NCBIfam" id="NF043067">
    <property type="entry name" value="AAC_6p_group_E"/>
    <property type="match status" value="1"/>
</dbReference>
<accession>T0IZC6</accession>
<proteinExistence type="predicted"/>
<dbReference type="PATRIC" id="fig|1346791.3.peg.85"/>
<dbReference type="OrthoDB" id="118633at2"/>
<evidence type="ECO:0000256" key="4">
    <source>
        <dbReference type="ARBA" id="ARBA00022679"/>
    </source>
</evidence>
<reference evidence="10 11" key="1">
    <citation type="journal article" date="2013" name="Genome Announc.">
        <title>Draft Genome Sequence of Sphingobium ummariense Strain RL-3, a Hexachlorocyclohexane-Degrading Bacterium.</title>
        <authorList>
            <person name="Kohli P."/>
            <person name="Dua A."/>
            <person name="Sangwan N."/>
            <person name="Oldach P."/>
            <person name="Khurana J.P."/>
            <person name="Lal R."/>
        </authorList>
    </citation>
    <scope>NUCLEOTIDE SEQUENCE [LARGE SCALE GENOMIC DNA]</scope>
    <source>
        <strain evidence="10 11">RL-3</strain>
    </source>
</reference>
<dbReference type="InterPro" id="IPR024170">
    <property type="entry name" value="Aminoglycoside_N6-AcTrfrase"/>
</dbReference>
<keyword evidence="5" id="KW-0046">Antibiotic resistance</keyword>
<dbReference type="InterPro" id="IPR000182">
    <property type="entry name" value="GNAT_dom"/>
</dbReference>
<dbReference type="PROSITE" id="PS51186">
    <property type="entry name" value="GNAT"/>
    <property type="match status" value="1"/>
</dbReference>
<dbReference type="Gene3D" id="3.40.630.30">
    <property type="match status" value="1"/>
</dbReference>
<evidence type="ECO:0000313" key="11">
    <source>
        <dbReference type="Proteomes" id="UP000015523"/>
    </source>
</evidence>
<dbReference type="Pfam" id="PF00583">
    <property type="entry name" value="Acetyltransf_1"/>
    <property type="match status" value="1"/>
</dbReference>
<keyword evidence="4" id="KW-0808">Transferase</keyword>
<evidence type="ECO:0000256" key="1">
    <source>
        <dbReference type="ARBA" id="ARBA00011738"/>
    </source>
</evidence>
<dbReference type="Proteomes" id="UP000015523">
    <property type="component" value="Unassembled WGS sequence"/>
</dbReference>
<keyword evidence="6" id="KW-0012">Acyltransferase</keyword>
<dbReference type="EMBL" id="AUWY01000019">
    <property type="protein sequence ID" value="EQB34125.1"/>
    <property type="molecule type" value="Genomic_DNA"/>
</dbReference>
<evidence type="ECO:0000259" key="9">
    <source>
        <dbReference type="PROSITE" id="PS51186"/>
    </source>
</evidence>
<dbReference type="InterPro" id="IPR016181">
    <property type="entry name" value="Acyl_CoA_acyltransferase"/>
</dbReference>